<dbReference type="AlphaFoldDB" id="A0A2S7IGK8"/>
<proteinExistence type="predicted"/>
<dbReference type="InterPro" id="IPR012334">
    <property type="entry name" value="Pectin_lyas_fold"/>
</dbReference>
<dbReference type="RefSeq" id="WP_104715547.1">
    <property type="nucleotide sequence ID" value="NZ_PTRA01000006.1"/>
</dbReference>
<feature type="domain" description="Right handed beta helix" evidence="1">
    <location>
        <begin position="234"/>
        <end position="331"/>
    </location>
</feature>
<keyword evidence="3" id="KW-1185">Reference proteome</keyword>
<accession>A0A2S7IGK8</accession>
<gene>
    <name evidence="2" type="ORF">C5O19_21990</name>
</gene>
<dbReference type="InterPro" id="IPR011050">
    <property type="entry name" value="Pectin_lyase_fold/virulence"/>
</dbReference>
<name>A0A2S7IGK8_9BACT</name>
<sequence length="491" mass="53627">MKSSFATQMVSLLGIAMLFTQCQKDERVAPHATTLSSTVKSMSLDEIRAIRTNLAPDSIYLTDQGKQGLFKLVSTDKKSTDNTGITLVTSNGLRYKRAFTGAANATWFGVSTTDSDIGPELQEAVNAHNVVTIPDGAYSQVTKVILRSNVTIKGNPGKVTLKLNGPGYISFQNFWSEQQLENITIDGINWEVSSTAKVVGSYGPITIDGPTVKNLLVQNCQSIHTSKTANVNWFFLKVSPGKSTDNIIVRNNYARGGRMGVEFLAQRLPQKYLGKNITVSGNRFEKCSFGISIAGSFDNVTVDANYLKDCPTYGVEFAGWLHNSTLSNNRFEGKFSDLFAGNWENDGDGTIGEGTHMYGNRTIGTCTGKWTIRNGFNMLMENNYINMTGVLDLTGSTKNAQITGNKIISTTENKVIQINYVGNLRFINNYISNENVKNSWLVIIVNGAGATNNLFTNNIIVKSSGGYVGYGNGASIKFYNNYDKDGNLISL</sequence>
<dbReference type="Pfam" id="PF13229">
    <property type="entry name" value="Beta_helix"/>
    <property type="match status" value="1"/>
</dbReference>
<dbReference type="InterPro" id="IPR039448">
    <property type="entry name" value="Beta_helix"/>
</dbReference>
<dbReference type="SMART" id="SM00710">
    <property type="entry name" value="PbH1"/>
    <property type="match status" value="4"/>
</dbReference>
<evidence type="ECO:0000313" key="3">
    <source>
        <dbReference type="Proteomes" id="UP000239590"/>
    </source>
</evidence>
<protein>
    <recommendedName>
        <fullName evidence="1">Right handed beta helix domain-containing protein</fullName>
    </recommendedName>
</protein>
<evidence type="ECO:0000313" key="2">
    <source>
        <dbReference type="EMBL" id="PQA54423.1"/>
    </source>
</evidence>
<dbReference type="InterPro" id="IPR006626">
    <property type="entry name" value="PbH1"/>
</dbReference>
<organism evidence="2 3">
    <name type="scientific">Siphonobacter curvatus</name>
    <dbReference type="NCBI Taxonomy" id="2094562"/>
    <lineage>
        <taxon>Bacteria</taxon>
        <taxon>Pseudomonadati</taxon>
        <taxon>Bacteroidota</taxon>
        <taxon>Cytophagia</taxon>
        <taxon>Cytophagales</taxon>
        <taxon>Cytophagaceae</taxon>
        <taxon>Siphonobacter</taxon>
    </lineage>
</organism>
<dbReference type="Gene3D" id="2.160.20.10">
    <property type="entry name" value="Single-stranded right-handed beta-helix, Pectin lyase-like"/>
    <property type="match status" value="1"/>
</dbReference>
<evidence type="ECO:0000259" key="1">
    <source>
        <dbReference type="Pfam" id="PF13229"/>
    </source>
</evidence>
<dbReference type="EMBL" id="PTRA01000006">
    <property type="protein sequence ID" value="PQA54423.1"/>
    <property type="molecule type" value="Genomic_DNA"/>
</dbReference>
<dbReference type="OrthoDB" id="918278at2"/>
<dbReference type="Proteomes" id="UP000239590">
    <property type="component" value="Unassembled WGS sequence"/>
</dbReference>
<reference evidence="3" key="1">
    <citation type="submission" date="2018-02" db="EMBL/GenBank/DDBJ databases">
        <title>Genome sequencing of Solimonas sp. HR-BB.</title>
        <authorList>
            <person name="Lee Y."/>
            <person name="Jeon C.O."/>
        </authorList>
    </citation>
    <scope>NUCLEOTIDE SEQUENCE [LARGE SCALE GENOMIC DNA]</scope>
    <source>
        <strain evidence="3">HR-U</strain>
    </source>
</reference>
<comment type="caution">
    <text evidence="2">The sequence shown here is derived from an EMBL/GenBank/DDBJ whole genome shotgun (WGS) entry which is preliminary data.</text>
</comment>
<dbReference type="SUPFAM" id="SSF51126">
    <property type="entry name" value="Pectin lyase-like"/>
    <property type="match status" value="1"/>
</dbReference>